<gene>
    <name evidence="1" type="ORF">PND83_21940</name>
</gene>
<proteinExistence type="predicted"/>
<dbReference type="AlphaFoldDB" id="A0AAW6CC31"/>
<dbReference type="EMBL" id="JAQLWO010000039">
    <property type="protein sequence ID" value="MDB7908649.1"/>
    <property type="molecule type" value="Genomic_DNA"/>
</dbReference>
<comment type="caution">
    <text evidence="1">The sequence shown here is derived from an EMBL/GenBank/DDBJ whole genome shotgun (WGS) entry which is preliminary data.</text>
</comment>
<organism evidence="1 2">
    <name type="scientific">Flavonifractor plautii</name>
    <name type="common">Fusobacterium plautii</name>
    <dbReference type="NCBI Taxonomy" id="292800"/>
    <lineage>
        <taxon>Bacteria</taxon>
        <taxon>Bacillati</taxon>
        <taxon>Bacillota</taxon>
        <taxon>Clostridia</taxon>
        <taxon>Eubacteriales</taxon>
        <taxon>Oscillospiraceae</taxon>
        <taxon>Flavonifractor</taxon>
    </lineage>
</organism>
<evidence type="ECO:0000313" key="1">
    <source>
        <dbReference type="EMBL" id="MDB7908649.1"/>
    </source>
</evidence>
<dbReference type="Proteomes" id="UP001211006">
    <property type="component" value="Unassembled WGS sequence"/>
</dbReference>
<name>A0AAW6CC31_FLAPL</name>
<sequence length="121" mass="13516">MRGILKNTLLLLGGMALGSLATRRAIRYAVENRYDRVKYEEPIFGTGEDAEQVLDGLKTLISTYGNATAADLYELAGIHDFKYEMTRIGWTSVDGVEIVQTDDGYIITLPQPKPITYKEEP</sequence>
<evidence type="ECO:0000313" key="2">
    <source>
        <dbReference type="Proteomes" id="UP001211006"/>
    </source>
</evidence>
<accession>A0AAW6CC31</accession>
<protein>
    <submittedName>
        <fullName evidence="1">Uncharacterized protein</fullName>
    </submittedName>
</protein>
<dbReference type="RefSeq" id="WP_130849638.1">
    <property type="nucleotide sequence ID" value="NZ_JADMVW010000041.1"/>
</dbReference>
<reference evidence="1" key="1">
    <citation type="submission" date="2023-01" db="EMBL/GenBank/DDBJ databases">
        <title>Human gut microbiome strain richness.</title>
        <authorList>
            <person name="Chen-Liaw A."/>
        </authorList>
    </citation>
    <scope>NUCLEOTIDE SEQUENCE</scope>
    <source>
        <strain evidence="1">2225st1_A6_2225SCRN_200828</strain>
    </source>
</reference>